<evidence type="ECO:0000256" key="1">
    <source>
        <dbReference type="SAM" id="Phobius"/>
    </source>
</evidence>
<accession>A0ABS6FNS5</accession>
<sequence length="792" mass="86757">MYLSIPRTNRSSILAKVVCALLTVLVLLGIAQPLTAWAAGPKIAVESELGYNGNIKMNDWGPLTVKLTSDQDISGDLVVQMENPYTGTFSSYVERVDLTAGTAKSVQFAVVGNSFGKQNSSIKFYEGSMEKGDYIAFSTGRAYIQNSAVNGLMIGVLAADPDTLNFLALGSGIGKTAFVVPLEKEKLPENATMLSTMDVIVMNDYSADTLTEDQIHAIRTWVKRGGTLVLAGGQGYAKTVKGFEDLSPVEVQGGTDVLELDALAKASGEPLVLNGAFPISKGALKQGAISIYGTAELPLIAEQAAGTGEVIYAAYDISMDPVYHWRGHAALWLDVLQEQFSNINGNYRSNSSDWNLLTGLSYILDYFPSLTLPPFSLLFWMLVLYAVVVAPLLYYVLKKLDRREWAWGLIPLIAITASASIYFAGTSGRSDIRAHTLNIIELDGQGEAVQSASSALFVPKGGDYSLKLPAGTRVTVEREHNLITGGQIGGADRQMIRVQADSTDLILREMTTRSIAKLWMESSELLSTGEMKIDLHFDGQGTLQGTIENQTNSNLEEIFIIAASRIYSLGELPRGKQVQLPTTFTSAYNNDYGSAIFPYQGYSSGSSYEDKERERSMINQYMNYSGHYGGYVLLGWSKDYPDSASNYTVNGKNPQFDYLNMWVQSFDPHYDLDGAVEIPAGVIVPEILNNTATDYSKDWGNMINMSAGEITFGFTLPTDAKVEYNEIQIQNSFPSNVSMQVWNESKGEWEAMITGPANEYTRSGIVKVKYIATEWTNFPMPEIMLKGEVSHD</sequence>
<name>A0ABS6FNS5_9BACL</name>
<keyword evidence="1" id="KW-1133">Transmembrane helix</keyword>
<evidence type="ECO:0000259" key="2">
    <source>
        <dbReference type="Pfam" id="PF24157"/>
    </source>
</evidence>
<feature type="transmembrane region" description="Helical" evidence="1">
    <location>
        <begin position="404"/>
        <end position="425"/>
    </location>
</feature>
<keyword evidence="1" id="KW-0812">Transmembrane</keyword>
<comment type="caution">
    <text evidence="3">The sequence shown here is derived from an EMBL/GenBank/DDBJ whole genome shotgun (WGS) entry which is preliminary data.</text>
</comment>
<feature type="domain" description="DUF7408" evidence="2">
    <location>
        <begin position="194"/>
        <end position="315"/>
    </location>
</feature>
<reference evidence="3 4" key="1">
    <citation type="submission" date="2021-06" db="EMBL/GenBank/DDBJ databases">
        <authorList>
            <person name="Sun Q."/>
            <person name="Li D."/>
        </authorList>
    </citation>
    <scope>NUCLEOTIDE SEQUENCE [LARGE SCALE GENOMIC DNA]</scope>
    <source>
        <strain evidence="3 4">MSJ-6</strain>
    </source>
</reference>
<keyword evidence="1" id="KW-0472">Membrane</keyword>
<gene>
    <name evidence="3" type="ORF">KQJ23_08260</name>
</gene>
<feature type="transmembrane region" description="Helical" evidence="1">
    <location>
        <begin position="377"/>
        <end position="397"/>
    </location>
</feature>
<keyword evidence="4" id="KW-1185">Reference proteome</keyword>
<dbReference type="EMBL" id="JAHLQJ010000006">
    <property type="protein sequence ID" value="MBU5671811.1"/>
    <property type="molecule type" value="Genomic_DNA"/>
</dbReference>
<dbReference type="RefSeq" id="WP_216478376.1">
    <property type="nucleotide sequence ID" value="NZ_JAHLQJ010000006.1"/>
</dbReference>
<organism evidence="3 4">
    <name type="scientific">Paenibacillus brevis</name>
    <dbReference type="NCBI Taxonomy" id="2841508"/>
    <lineage>
        <taxon>Bacteria</taxon>
        <taxon>Bacillati</taxon>
        <taxon>Bacillota</taxon>
        <taxon>Bacilli</taxon>
        <taxon>Bacillales</taxon>
        <taxon>Paenibacillaceae</taxon>
        <taxon>Paenibacillus</taxon>
    </lineage>
</organism>
<evidence type="ECO:0000313" key="4">
    <source>
        <dbReference type="Proteomes" id="UP000743001"/>
    </source>
</evidence>
<dbReference type="InterPro" id="IPR055831">
    <property type="entry name" value="DUF7408"/>
</dbReference>
<protein>
    <recommendedName>
        <fullName evidence="2">DUF7408 domain-containing protein</fullName>
    </recommendedName>
</protein>
<dbReference type="Proteomes" id="UP000743001">
    <property type="component" value="Unassembled WGS sequence"/>
</dbReference>
<dbReference type="Pfam" id="PF24157">
    <property type="entry name" value="DUF7408"/>
    <property type="match status" value="1"/>
</dbReference>
<proteinExistence type="predicted"/>
<evidence type="ECO:0000313" key="3">
    <source>
        <dbReference type="EMBL" id="MBU5671811.1"/>
    </source>
</evidence>